<keyword evidence="4" id="KW-1185">Reference proteome</keyword>
<dbReference type="GO" id="GO:0005576">
    <property type="term" value="C:extracellular region"/>
    <property type="evidence" value="ECO:0007669"/>
    <property type="project" value="InterPro"/>
</dbReference>
<dbReference type="InterPro" id="IPR002413">
    <property type="entry name" value="V5_allergen-like"/>
</dbReference>
<protein>
    <recommendedName>
        <fullName evidence="2">SCP domain-containing protein</fullName>
    </recommendedName>
</protein>
<organism evidence="3 4">
    <name type="scientific">Mytilus edulis</name>
    <name type="common">Blue mussel</name>
    <dbReference type="NCBI Taxonomy" id="6550"/>
    <lineage>
        <taxon>Eukaryota</taxon>
        <taxon>Metazoa</taxon>
        <taxon>Spiralia</taxon>
        <taxon>Lophotrochozoa</taxon>
        <taxon>Mollusca</taxon>
        <taxon>Bivalvia</taxon>
        <taxon>Autobranchia</taxon>
        <taxon>Pteriomorphia</taxon>
        <taxon>Mytilida</taxon>
        <taxon>Mytiloidea</taxon>
        <taxon>Mytilidae</taxon>
        <taxon>Mytilinae</taxon>
        <taxon>Mytilus</taxon>
    </lineage>
</organism>
<dbReference type="InterPro" id="IPR018244">
    <property type="entry name" value="Allrgn_V5/Tpx1_CS"/>
</dbReference>
<comment type="caution">
    <text evidence="3">The sequence shown here is derived from an EMBL/GenBank/DDBJ whole genome shotgun (WGS) entry which is preliminary data.</text>
</comment>
<proteinExistence type="predicted"/>
<dbReference type="AlphaFoldDB" id="A0A8S3UZY2"/>
<feature type="compositionally biased region" description="Basic and acidic residues" evidence="1">
    <location>
        <begin position="230"/>
        <end position="243"/>
    </location>
</feature>
<evidence type="ECO:0000256" key="1">
    <source>
        <dbReference type="SAM" id="MobiDB-lite"/>
    </source>
</evidence>
<gene>
    <name evidence="3" type="ORF">MEDL_63183</name>
</gene>
<feature type="compositionally biased region" description="Basic and acidic residues" evidence="1">
    <location>
        <begin position="198"/>
        <end position="207"/>
    </location>
</feature>
<feature type="domain" description="SCP" evidence="2">
    <location>
        <begin position="1"/>
        <end position="122"/>
    </location>
</feature>
<feature type="compositionally biased region" description="Basic and acidic residues" evidence="1">
    <location>
        <begin position="214"/>
        <end position="223"/>
    </location>
</feature>
<accession>A0A8S3UZY2</accession>
<dbReference type="SMART" id="SM00198">
    <property type="entry name" value="SCP"/>
    <property type="match status" value="1"/>
</dbReference>
<dbReference type="InterPro" id="IPR001283">
    <property type="entry name" value="CRISP-related"/>
</dbReference>
<dbReference type="InterPro" id="IPR014044">
    <property type="entry name" value="CAP_dom"/>
</dbReference>
<dbReference type="PRINTS" id="PR00837">
    <property type="entry name" value="V5TPXLIKE"/>
</dbReference>
<feature type="compositionally biased region" description="Basic and acidic residues" evidence="1">
    <location>
        <begin position="182"/>
        <end position="191"/>
    </location>
</feature>
<sequence>MTRLHNEFRSKTAKENWAADMMKMKWDYTAANVAQKWADQCEFKHSTNKYGENLFVTTAQDIYKAMDQSVNSWFNEVRFYNYNYDCYSDSCFKKVGHYTQLVWAKTFLLGCGMNKKIGNIMKNKILNKPYTKGKPCSKCPGYCTSESLCRKIPAKRTLYDLLTRITDTKSDWNVENEEDLEDQRKERRNEEKEEDLEDQRKERRNEEKEEDLEDQRKERRNEEKEEDLEDQRKERRNEEKGED</sequence>
<dbReference type="PANTHER" id="PTHR10334">
    <property type="entry name" value="CYSTEINE-RICH SECRETORY PROTEIN-RELATED"/>
    <property type="match status" value="1"/>
</dbReference>
<dbReference type="CDD" id="cd05380">
    <property type="entry name" value="CAP_euk"/>
    <property type="match status" value="1"/>
</dbReference>
<dbReference type="EMBL" id="CAJPWZ010003093">
    <property type="protein sequence ID" value="CAG2251537.1"/>
    <property type="molecule type" value="Genomic_DNA"/>
</dbReference>
<dbReference type="Gene3D" id="3.40.33.10">
    <property type="entry name" value="CAP"/>
    <property type="match status" value="1"/>
</dbReference>
<dbReference type="InterPro" id="IPR035940">
    <property type="entry name" value="CAP_sf"/>
</dbReference>
<dbReference type="OrthoDB" id="737510at2759"/>
<dbReference type="SUPFAM" id="SSF55797">
    <property type="entry name" value="PR-1-like"/>
    <property type="match status" value="1"/>
</dbReference>
<evidence type="ECO:0000259" key="2">
    <source>
        <dbReference type="SMART" id="SM00198"/>
    </source>
</evidence>
<dbReference type="PROSITE" id="PS01009">
    <property type="entry name" value="CRISP_1"/>
    <property type="match status" value="1"/>
</dbReference>
<name>A0A8S3UZY2_MYTED</name>
<evidence type="ECO:0000313" key="3">
    <source>
        <dbReference type="EMBL" id="CAG2251537.1"/>
    </source>
</evidence>
<evidence type="ECO:0000313" key="4">
    <source>
        <dbReference type="Proteomes" id="UP000683360"/>
    </source>
</evidence>
<dbReference type="Proteomes" id="UP000683360">
    <property type="component" value="Unassembled WGS sequence"/>
</dbReference>
<feature type="region of interest" description="Disordered" evidence="1">
    <location>
        <begin position="175"/>
        <end position="243"/>
    </location>
</feature>
<dbReference type="Pfam" id="PF00188">
    <property type="entry name" value="CAP"/>
    <property type="match status" value="1"/>
</dbReference>
<reference evidence="3" key="1">
    <citation type="submission" date="2021-03" db="EMBL/GenBank/DDBJ databases">
        <authorList>
            <person name="Bekaert M."/>
        </authorList>
    </citation>
    <scope>NUCLEOTIDE SEQUENCE</scope>
</reference>
<dbReference type="PRINTS" id="PR00838">
    <property type="entry name" value="V5ALLERGEN"/>
</dbReference>